<name>A0A6A2YEA9_HIBSY</name>
<comment type="caution">
    <text evidence="2">The sequence shown here is derived from an EMBL/GenBank/DDBJ whole genome shotgun (WGS) entry which is preliminary data.</text>
</comment>
<keyword evidence="3" id="KW-1185">Reference proteome</keyword>
<dbReference type="Proteomes" id="UP000436088">
    <property type="component" value="Unassembled WGS sequence"/>
</dbReference>
<evidence type="ECO:0000313" key="2">
    <source>
        <dbReference type="EMBL" id="KAE8672477.1"/>
    </source>
</evidence>
<accession>A0A6A2YEA9</accession>
<evidence type="ECO:0000313" key="3">
    <source>
        <dbReference type="Proteomes" id="UP000436088"/>
    </source>
</evidence>
<evidence type="ECO:0000256" key="1">
    <source>
        <dbReference type="SAM" id="MobiDB-lite"/>
    </source>
</evidence>
<gene>
    <name evidence="2" type="ORF">F3Y22_tig00111841pilonHSYRG00326</name>
</gene>
<feature type="region of interest" description="Disordered" evidence="1">
    <location>
        <begin position="193"/>
        <end position="218"/>
    </location>
</feature>
<sequence>MVFTGDSHSREDVLHFCIAWARHFESSFTINTPVHQNTHDQGQWKPPPTGCYYLNNDGGVEIHSGNGLMSVLNWQGLTFRISGGRIDLLKAHSTSWEHTWRDSLAKRELRSSVSEAGIKDCLGMEGSSEFQLCSKLKAESRLSSETTSTATIAAEDIIRVNCREVNPRENVSAITLRSGTVVAPPIPKDKAIQKEKKTVDSGSQKKIDEVQTNPTPSPYDVLAHFSSRTFVQQRGSLPGTRS</sequence>
<reference evidence="2" key="1">
    <citation type="submission" date="2019-09" db="EMBL/GenBank/DDBJ databases">
        <title>Draft genome information of white flower Hibiscus syriacus.</title>
        <authorList>
            <person name="Kim Y.-M."/>
        </authorList>
    </citation>
    <scope>NUCLEOTIDE SEQUENCE [LARGE SCALE GENOMIC DNA]</scope>
    <source>
        <strain evidence="2">YM2019G1</strain>
    </source>
</reference>
<dbReference type="EMBL" id="VEPZ02001445">
    <property type="protein sequence ID" value="KAE8672477.1"/>
    <property type="molecule type" value="Genomic_DNA"/>
</dbReference>
<dbReference type="AlphaFoldDB" id="A0A6A2YEA9"/>
<organism evidence="2 3">
    <name type="scientific">Hibiscus syriacus</name>
    <name type="common">Rose of Sharon</name>
    <dbReference type="NCBI Taxonomy" id="106335"/>
    <lineage>
        <taxon>Eukaryota</taxon>
        <taxon>Viridiplantae</taxon>
        <taxon>Streptophyta</taxon>
        <taxon>Embryophyta</taxon>
        <taxon>Tracheophyta</taxon>
        <taxon>Spermatophyta</taxon>
        <taxon>Magnoliopsida</taxon>
        <taxon>eudicotyledons</taxon>
        <taxon>Gunneridae</taxon>
        <taxon>Pentapetalae</taxon>
        <taxon>rosids</taxon>
        <taxon>malvids</taxon>
        <taxon>Malvales</taxon>
        <taxon>Malvaceae</taxon>
        <taxon>Malvoideae</taxon>
        <taxon>Hibiscus</taxon>
    </lineage>
</organism>
<feature type="compositionally biased region" description="Basic and acidic residues" evidence="1">
    <location>
        <begin position="193"/>
        <end position="209"/>
    </location>
</feature>
<protein>
    <submittedName>
        <fullName evidence="2">Uncharacterized protein</fullName>
    </submittedName>
</protein>
<proteinExistence type="predicted"/>